<dbReference type="InterPro" id="IPR009056">
    <property type="entry name" value="Cyt_c-like_dom"/>
</dbReference>
<dbReference type="GO" id="GO:0009055">
    <property type="term" value="F:electron transfer activity"/>
    <property type="evidence" value="ECO:0007669"/>
    <property type="project" value="InterPro"/>
</dbReference>
<keyword evidence="4" id="KW-0249">Electron transport</keyword>
<evidence type="ECO:0000256" key="2">
    <source>
        <dbReference type="ARBA" id="ARBA00022617"/>
    </source>
</evidence>
<evidence type="ECO:0000313" key="9">
    <source>
        <dbReference type="EMBL" id="ACV35369.1"/>
    </source>
</evidence>
<keyword evidence="3 6" id="KW-0479">Metal-binding</keyword>
<evidence type="ECO:0000256" key="6">
    <source>
        <dbReference type="PROSITE-ProRule" id="PRU00433"/>
    </source>
</evidence>
<evidence type="ECO:0000256" key="3">
    <source>
        <dbReference type="ARBA" id="ARBA00022723"/>
    </source>
</evidence>
<reference evidence="9" key="2">
    <citation type="submission" date="2009-09" db="EMBL/GenBank/DDBJ databases">
        <title>Complete sequence of chromosome of Candidatus Accumulibacter phosphatis clade IIA str. UW-1.</title>
        <authorList>
            <consortium name="US DOE Joint Genome Institute"/>
            <person name="Martin H.G."/>
            <person name="Ivanova N."/>
            <person name="Kunin V."/>
            <person name="Warnecke F."/>
            <person name="Barry K."/>
            <person name="He S."/>
            <person name="Salamov A."/>
            <person name="Szeto E."/>
            <person name="Dalin E."/>
            <person name="Pangilinan J.L."/>
            <person name="Lapidus A."/>
            <person name="Lowry S."/>
            <person name="Kyrpides N.C."/>
            <person name="McMahon K.D."/>
            <person name="Hugenholtz P."/>
        </authorList>
    </citation>
    <scope>NUCLEOTIDE SEQUENCE [LARGE SCALE GENOMIC DNA]</scope>
    <source>
        <strain evidence="9">UW-1</strain>
    </source>
</reference>
<dbReference type="PANTHER" id="PTHR33751">
    <property type="entry name" value="CBB3-TYPE CYTOCHROME C OXIDASE SUBUNIT FIXP"/>
    <property type="match status" value="1"/>
</dbReference>
<evidence type="ECO:0000256" key="1">
    <source>
        <dbReference type="ARBA" id="ARBA00022448"/>
    </source>
</evidence>
<dbReference type="InterPro" id="IPR036909">
    <property type="entry name" value="Cyt_c-like_dom_sf"/>
</dbReference>
<proteinExistence type="predicted"/>
<feature type="domain" description="Cytochrome c" evidence="8">
    <location>
        <begin position="233"/>
        <end position="321"/>
    </location>
</feature>
<name>C7RN02_ACCRE</name>
<accession>C7RN02</accession>
<dbReference type="InterPro" id="IPR050597">
    <property type="entry name" value="Cytochrome_c_Oxidase_Subunit"/>
</dbReference>
<keyword evidence="7" id="KW-0732">Signal</keyword>
<dbReference type="OrthoDB" id="9773456at2"/>
<dbReference type="KEGG" id="app:CAP2UW1_2073"/>
<evidence type="ECO:0000256" key="4">
    <source>
        <dbReference type="ARBA" id="ARBA00022982"/>
    </source>
</evidence>
<protein>
    <submittedName>
        <fullName evidence="9">Putative cytochrome c binding protein</fullName>
    </submittedName>
</protein>
<dbReference type="Pfam" id="PF13442">
    <property type="entry name" value="Cytochrome_CBB3"/>
    <property type="match status" value="1"/>
</dbReference>
<dbReference type="PROSITE" id="PS51007">
    <property type="entry name" value="CYTC"/>
    <property type="match status" value="2"/>
</dbReference>
<organism evidence="9">
    <name type="scientific">Accumulibacter regalis</name>
    <dbReference type="NCBI Taxonomy" id="522306"/>
    <lineage>
        <taxon>Bacteria</taxon>
        <taxon>Pseudomonadati</taxon>
        <taxon>Pseudomonadota</taxon>
        <taxon>Betaproteobacteria</taxon>
        <taxon>Candidatus Accumulibacter</taxon>
    </lineage>
</organism>
<sequence precursor="true">MKTRRLVTSLAAVMLNLVTMQVNAQEAHPVWAYPTNPPDFKAASDDASIRRVPDSAAGYTLTQTRDRFAATDWHPGDHPAMPEVVAKGRKPDVFACGWCHRADGSGGPENANLMGLPYVYFVQQMKDFRSGDRKTSIAKRAPTALMIAGSKTISDAEIDEAARYFSSLKPRTNRRVVETPLVPKTTVDGWVLVDTGTGEKEPIGQRIIEVPEKPADFESRDSRARFIVYAPPGSVSRGMELVRTGAEGRSVPCATCHGPELKGTDTIPPIVGRSPSYVARQIHDIRSGARAGPNASQMKPVVENLTEGDIVAITAYLASRAP</sequence>
<dbReference type="HOGENOM" id="CLU_053855_0_0_4"/>
<keyword evidence="2 6" id="KW-0349">Heme</keyword>
<keyword evidence="1" id="KW-0813">Transport</keyword>
<feature type="signal peptide" evidence="7">
    <location>
        <begin position="1"/>
        <end position="24"/>
    </location>
</feature>
<dbReference type="GO" id="GO:0020037">
    <property type="term" value="F:heme binding"/>
    <property type="evidence" value="ECO:0007669"/>
    <property type="project" value="InterPro"/>
</dbReference>
<dbReference type="SUPFAM" id="SSF46626">
    <property type="entry name" value="Cytochrome c"/>
    <property type="match status" value="2"/>
</dbReference>
<keyword evidence="5 6" id="KW-0408">Iron</keyword>
<dbReference type="AlphaFoldDB" id="C7RN02"/>
<dbReference type="Gene3D" id="1.10.760.10">
    <property type="entry name" value="Cytochrome c-like domain"/>
    <property type="match status" value="2"/>
</dbReference>
<dbReference type="STRING" id="522306.CAP2UW1_2073"/>
<reference evidence="9" key="1">
    <citation type="submission" date="2009-08" db="EMBL/GenBank/DDBJ databases">
        <authorList>
            <consortium name="US DOE Joint Genome Institute"/>
            <person name="Lucas S."/>
            <person name="Copeland A."/>
            <person name="Lapidus A."/>
            <person name="Glavina del Rio T."/>
            <person name="Dalin E."/>
            <person name="Tice H."/>
            <person name="Bruce D."/>
            <person name="Barry K."/>
            <person name="Pitluck S."/>
            <person name="Lowry S."/>
            <person name="Larimer F."/>
            <person name="Land M."/>
            <person name="Hauser L."/>
            <person name="Kyrpides N."/>
            <person name="Ivanova N."/>
            <person name="McMahon K.D."/>
            <person name="Hugenholtz P."/>
        </authorList>
    </citation>
    <scope>NUCLEOTIDE SEQUENCE</scope>
    <source>
        <strain evidence="9">UW-1</strain>
    </source>
</reference>
<dbReference type="PANTHER" id="PTHR33751:SF9">
    <property type="entry name" value="CYTOCHROME C4"/>
    <property type="match status" value="1"/>
</dbReference>
<feature type="domain" description="Cytochrome c" evidence="8">
    <location>
        <begin position="76"/>
        <end position="169"/>
    </location>
</feature>
<evidence type="ECO:0000256" key="7">
    <source>
        <dbReference type="SAM" id="SignalP"/>
    </source>
</evidence>
<dbReference type="EMBL" id="CP001715">
    <property type="protein sequence ID" value="ACV35369.1"/>
    <property type="molecule type" value="Genomic_DNA"/>
</dbReference>
<dbReference type="eggNOG" id="COG2863">
    <property type="taxonomic scope" value="Bacteria"/>
</dbReference>
<evidence type="ECO:0000256" key="5">
    <source>
        <dbReference type="ARBA" id="ARBA00023004"/>
    </source>
</evidence>
<dbReference type="GO" id="GO:0046872">
    <property type="term" value="F:metal ion binding"/>
    <property type="evidence" value="ECO:0007669"/>
    <property type="project" value="UniProtKB-KW"/>
</dbReference>
<gene>
    <name evidence="9" type="ordered locus">CAP2UW1_2073</name>
</gene>
<feature type="chain" id="PRO_5002982834" evidence="7">
    <location>
        <begin position="25"/>
        <end position="322"/>
    </location>
</feature>
<evidence type="ECO:0000259" key="8">
    <source>
        <dbReference type="PROSITE" id="PS51007"/>
    </source>
</evidence>